<feature type="region of interest" description="Disordered" evidence="1">
    <location>
        <begin position="57"/>
        <end position="114"/>
    </location>
</feature>
<protein>
    <submittedName>
        <fullName evidence="2">Uncharacterized protein</fullName>
    </submittedName>
</protein>
<dbReference type="AlphaFoldDB" id="A0A2G8XZH5"/>
<gene>
    <name evidence="2" type="ORF">TGCOUG_393610</name>
</gene>
<evidence type="ECO:0000256" key="1">
    <source>
        <dbReference type="SAM" id="MobiDB-lite"/>
    </source>
</evidence>
<name>A0A2G8XZH5_TOXGO</name>
<dbReference type="VEuPathDB" id="ToxoDB:TGCOUG_393610"/>
<reference evidence="2 3" key="1">
    <citation type="journal article" date="2016" name="Nat. Commun.">
        <title>Local admixture of amplified and diversified secreted pathogenesis determinants shapes mosaic Toxoplasma gondii genomes.</title>
        <authorList>
            <person name="Lorenzi H."/>
            <person name="Khan A."/>
            <person name="Behnke M.S."/>
            <person name="Namasivayam S."/>
            <person name="Swapna L.S."/>
            <person name="Hadjithomas M."/>
            <person name="Karamycheva S."/>
            <person name="Pinney D."/>
            <person name="Brunk B.P."/>
            <person name="Ajioka J.W."/>
            <person name="Ajzenberg D."/>
            <person name="Boothroyd J.C."/>
            <person name="Boyle J.P."/>
            <person name="Darde M.L."/>
            <person name="Diaz-Miranda M.A."/>
            <person name="Dubey J.P."/>
            <person name="Fritz H.M."/>
            <person name="Gennari S.M."/>
            <person name="Gregory B.D."/>
            <person name="Kim K."/>
            <person name="Saeij J.P."/>
            <person name="Su C."/>
            <person name="White M.W."/>
            <person name="Zhu X.Q."/>
            <person name="Howe D.K."/>
            <person name="Rosenthal B.M."/>
            <person name="Grigg M.E."/>
            <person name="Parkinson J."/>
            <person name="Liu L."/>
            <person name="Kissinger J.C."/>
            <person name="Roos D.S."/>
            <person name="Sibley L.D."/>
        </authorList>
    </citation>
    <scope>NUCLEOTIDE SEQUENCE [LARGE SCALE GENOMIC DNA]</scope>
    <source>
        <strain evidence="2 3">COUG</strain>
    </source>
</reference>
<accession>A0A2G8XZH5</accession>
<organism evidence="2 3">
    <name type="scientific">Toxoplasma gondii COUG</name>
    <dbReference type="NCBI Taxonomy" id="1074873"/>
    <lineage>
        <taxon>Eukaryota</taxon>
        <taxon>Sar</taxon>
        <taxon>Alveolata</taxon>
        <taxon>Apicomplexa</taxon>
        <taxon>Conoidasida</taxon>
        <taxon>Coccidia</taxon>
        <taxon>Eucoccidiorida</taxon>
        <taxon>Eimeriorina</taxon>
        <taxon>Sarcocystidae</taxon>
        <taxon>Toxoplasma</taxon>
    </lineage>
</organism>
<comment type="caution">
    <text evidence="2">The sequence shown here is derived from an EMBL/GenBank/DDBJ whole genome shotgun (WGS) entry which is preliminary data.</text>
</comment>
<dbReference type="EMBL" id="AGQR02001917">
    <property type="protein sequence ID" value="PIM00410.1"/>
    <property type="molecule type" value="Genomic_DNA"/>
</dbReference>
<evidence type="ECO:0000313" key="2">
    <source>
        <dbReference type="EMBL" id="PIM00410.1"/>
    </source>
</evidence>
<feature type="compositionally biased region" description="Low complexity" evidence="1">
    <location>
        <begin position="80"/>
        <end position="99"/>
    </location>
</feature>
<feature type="compositionally biased region" description="Low complexity" evidence="1">
    <location>
        <begin position="61"/>
        <end position="72"/>
    </location>
</feature>
<sequence>MQTPMLFLELGELVLLCPFHCRHDTRTLNLLLPTTGTSPQLKPPPTLHLQWQKRLLKKHPQQQQKPKPLQMLQRRRQQLKRQPQLRLNMPLPLRQQGWTRQRRLQRQRQPLLPL</sequence>
<evidence type="ECO:0000313" key="3">
    <source>
        <dbReference type="Proteomes" id="UP000236343"/>
    </source>
</evidence>
<dbReference type="Proteomes" id="UP000236343">
    <property type="component" value="Unassembled WGS sequence"/>
</dbReference>
<proteinExistence type="predicted"/>